<evidence type="ECO:0000256" key="1">
    <source>
        <dbReference type="SAM" id="MobiDB-lite"/>
    </source>
</evidence>
<evidence type="ECO:0000259" key="2">
    <source>
        <dbReference type="PROSITE" id="PS50821"/>
    </source>
</evidence>
<feature type="domain" description="PAZ" evidence="2">
    <location>
        <begin position="368"/>
        <end position="476"/>
    </location>
</feature>
<dbReference type="Pfam" id="PF08699">
    <property type="entry name" value="ArgoL1"/>
    <property type="match status" value="1"/>
</dbReference>
<feature type="compositionally biased region" description="Gly residues" evidence="1">
    <location>
        <begin position="7"/>
        <end position="44"/>
    </location>
</feature>
<dbReference type="CDD" id="cd02846">
    <property type="entry name" value="PAZ_argonaute_like"/>
    <property type="match status" value="1"/>
</dbReference>
<protein>
    <recommendedName>
        <fullName evidence="2">PAZ domain-containing protein</fullName>
    </recommendedName>
</protein>
<dbReference type="SUPFAM" id="SSF101690">
    <property type="entry name" value="PAZ domain"/>
    <property type="match status" value="1"/>
</dbReference>
<reference evidence="3 4" key="1">
    <citation type="submission" date="2024-05" db="EMBL/GenBank/DDBJ databases">
        <title>A draft genome resource for the thread blight pathogen Marasmius tenuissimus strain MS-2.</title>
        <authorList>
            <person name="Yulfo-Soto G.E."/>
            <person name="Baruah I.K."/>
            <person name="Amoako-Attah I."/>
            <person name="Bukari Y."/>
            <person name="Meinhardt L.W."/>
            <person name="Bailey B.A."/>
            <person name="Cohen S.P."/>
        </authorList>
    </citation>
    <scope>NUCLEOTIDE SEQUENCE [LARGE SCALE GENOMIC DNA]</scope>
    <source>
        <strain evidence="3 4">MS-2</strain>
    </source>
</reference>
<feature type="compositionally biased region" description="Low complexity" evidence="1">
    <location>
        <begin position="52"/>
        <end position="62"/>
    </location>
</feature>
<dbReference type="SMART" id="SM01163">
    <property type="entry name" value="DUF1785"/>
    <property type="match status" value="1"/>
</dbReference>
<sequence>MSSRGNQRGGQRGQTQRGGGGQRGGGQGDGGQRGGGQRGGGGGRGRGDSHRGGNTSGPSGSGEFRGRGRGRGDFSSQSGGGGGGGGFRGRGDYGGGGRGRGGAPMRGGPPPLFKGGTRPQIDTRLKEDDLDTLIVSLKGLAIDPTRPLRPDYGTLGNKITVRANFFPVRVPKNLRVYDYRVDISPKIEKREDRARLFALLEDSKQGKAIQHHIAHDQSSRLVSSVQLPESSLKIQLKLKREGEADPKAKADLYSVSLVFERVLDTSELTQYMTGQPQYRAYDPAPLVSALNLVLSDHANRTGVRIGRQDDGNYGSGKYFFPFANQQPPLLGPGVIAVQGYFASVRPVYKELMVNVNACVAPFLSLPGTLVEALQRFGTQGQGAIPSLPDHIKNTLKITTTYLGYRRRYKVFDVVTRSARNVFFPADGYGNISVENYFLKKYNIRLEHGNDLPVVDVRTNRSKSPSYLPAELCTIEPGQPYRGFLSPTMTQQMIKVACRNPKDNAELIVGDGFNRLGLTSPPHKTLTNFGLTIDNEMAVIPARELPHPKSSTAANRH</sequence>
<dbReference type="Pfam" id="PF02170">
    <property type="entry name" value="PAZ"/>
    <property type="match status" value="1"/>
</dbReference>
<feature type="compositionally biased region" description="Gly residues" evidence="1">
    <location>
        <begin position="78"/>
        <end position="105"/>
    </location>
</feature>
<dbReference type="InterPro" id="IPR014811">
    <property type="entry name" value="ArgoL1"/>
</dbReference>
<gene>
    <name evidence="3" type="ORF">AAF712_003549</name>
</gene>
<organism evidence="3 4">
    <name type="scientific">Marasmius tenuissimus</name>
    <dbReference type="NCBI Taxonomy" id="585030"/>
    <lineage>
        <taxon>Eukaryota</taxon>
        <taxon>Fungi</taxon>
        <taxon>Dikarya</taxon>
        <taxon>Basidiomycota</taxon>
        <taxon>Agaricomycotina</taxon>
        <taxon>Agaricomycetes</taxon>
        <taxon>Agaricomycetidae</taxon>
        <taxon>Agaricales</taxon>
        <taxon>Marasmiineae</taxon>
        <taxon>Marasmiaceae</taxon>
        <taxon>Marasmius</taxon>
    </lineage>
</organism>
<dbReference type="Proteomes" id="UP001437256">
    <property type="component" value="Unassembled WGS sequence"/>
</dbReference>
<accession>A0ABR3A825</accession>
<proteinExistence type="predicted"/>
<dbReference type="PANTHER" id="PTHR22891">
    <property type="entry name" value="EUKARYOTIC TRANSLATION INITIATION FACTOR 2C"/>
    <property type="match status" value="1"/>
</dbReference>
<dbReference type="InterPro" id="IPR032474">
    <property type="entry name" value="Argonaute_N"/>
</dbReference>
<dbReference type="InterPro" id="IPR036085">
    <property type="entry name" value="PAZ_dom_sf"/>
</dbReference>
<dbReference type="PROSITE" id="PS50821">
    <property type="entry name" value="PAZ"/>
    <property type="match status" value="1"/>
</dbReference>
<dbReference type="SMART" id="SM00949">
    <property type="entry name" value="PAZ"/>
    <property type="match status" value="1"/>
</dbReference>
<dbReference type="InterPro" id="IPR032472">
    <property type="entry name" value="ArgoL2"/>
</dbReference>
<comment type="caution">
    <text evidence="3">The sequence shown here is derived from an EMBL/GenBank/DDBJ whole genome shotgun (WGS) entry which is preliminary data.</text>
</comment>
<evidence type="ECO:0000313" key="4">
    <source>
        <dbReference type="Proteomes" id="UP001437256"/>
    </source>
</evidence>
<dbReference type="Gene3D" id="2.170.260.10">
    <property type="entry name" value="paz domain"/>
    <property type="match status" value="1"/>
</dbReference>
<dbReference type="EMBL" id="JBBXMP010000012">
    <property type="protein sequence ID" value="KAL0069514.1"/>
    <property type="molecule type" value="Genomic_DNA"/>
</dbReference>
<keyword evidence="4" id="KW-1185">Reference proteome</keyword>
<evidence type="ECO:0000313" key="3">
    <source>
        <dbReference type="EMBL" id="KAL0069514.1"/>
    </source>
</evidence>
<dbReference type="InterPro" id="IPR003100">
    <property type="entry name" value="PAZ_dom"/>
</dbReference>
<feature type="region of interest" description="Disordered" evidence="1">
    <location>
        <begin position="1"/>
        <end position="119"/>
    </location>
</feature>
<dbReference type="Pfam" id="PF16488">
    <property type="entry name" value="ArgoL2"/>
    <property type="match status" value="1"/>
</dbReference>
<name>A0ABR3A825_9AGAR</name>
<dbReference type="Pfam" id="PF16486">
    <property type="entry name" value="ArgoN"/>
    <property type="match status" value="1"/>
</dbReference>